<dbReference type="SUPFAM" id="SSF103473">
    <property type="entry name" value="MFS general substrate transporter"/>
    <property type="match status" value="1"/>
</dbReference>
<organism evidence="7 8">
    <name type="scientific">Aquisalibacillus elongatus</name>
    <dbReference type="NCBI Taxonomy" id="485577"/>
    <lineage>
        <taxon>Bacteria</taxon>
        <taxon>Bacillati</taxon>
        <taxon>Bacillota</taxon>
        <taxon>Bacilli</taxon>
        <taxon>Bacillales</taxon>
        <taxon>Bacillaceae</taxon>
        <taxon>Aquisalibacillus</taxon>
    </lineage>
</organism>
<dbReference type="PANTHER" id="PTHR23513">
    <property type="entry name" value="INTEGRAL MEMBRANE EFFLUX PROTEIN-RELATED"/>
    <property type="match status" value="1"/>
</dbReference>
<evidence type="ECO:0000256" key="2">
    <source>
        <dbReference type="ARBA" id="ARBA00022475"/>
    </source>
</evidence>
<feature type="transmembrane region" description="Helical" evidence="6">
    <location>
        <begin position="311"/>
        <end position="331"/>
    </location>
</feature>
<dbReference type="RefSeq" id="WP_124219076.1">
    <property type="nucleotide sequence ID" value="NZ_RKRF01000007.1"/>
</dbReference>
<protein>
    <submittedName>
        <fullName evidence="7">Putative MFS family arabinose efflux permease</fullName>
    </submittedName>
</protein>
<dbReference type="Gene3D" id="1.20.1250.20">
    <property type="entry name" value="MFS general substrate transporter like domains"/>
    <property type="match status" value="1"/>
</dbReference>
<evidence type="ECO:0000313" key="7">
    <source>
        <dbReference type="EMBL" id="RPF55412.1"/>
    </source>
</evidence>
<evidence type="ECO:0000256" key="3">
    <source>
        <dbReference type="ARBA" id="ARBA00022692"/>
    </source>
</evidence>
<feature type="transmembrane region" description="Helical" evidence="6">
    <location>
        <begin position="286"/>
        <end position="305"/>
    </location>
</feature>
<dbReference type="CDD" id="cd06173">
    <property type="entry name" value="MFS_MefA_like"/>
    <property type="match status" value="1"/>
</dbReference>
<dbReference type="InterPro" id="IPR011701">
    <property type="entry name" value="MFS"/>
</dbReference>
<feature type="transmembrane region" description="Helical" evidence="6">
    <location>
        <begin position="168"/>
        <end position="188"/>
    </location>
</feature>
<feature type="transmembrane region" description="Helical" evidence="6">
    <location>
        <begin position="226"/>
        <end position="248"/>
    </location>
</feature>
<dbReference type="Pfam" id="PF07690">
    <property type="entry name" value="MFS_1"/>
    <property type="match status" value="1"/>
</dbReference>
<dbReference type="OrthoDB" id="2707121at2"/>
<comment type="caution">
    <text evidence="7">The sequence shown here is derived from an EMBL/GenBank/DDBJ whole genome shotgun (WGS) entry which is preliminary data.</text>
</comment>
<dbReference type="EMBL" id="RKRF01000007">
    <property type="protein sequence ID" value="RPF55412.1"/>
    <property type="molecule type" value="Genomic_DNA"/>
</dbReference>
<keyword evidence="8" id="KW-1185">Reference proteome</keyword>
<feature type="transmembrane region" description="Helical" evidence="6">
    <location>
        <begin position="101"/>
        <end position="122"/>
    </location>
</feature>
<evidence type="ECO:0000256" key="5">
    <source>
        <dbReference type="ARBA" id="ARBA00023136"/>
    </source>
</evidence>
<evidence type="ECO:0000313" key="8">
    <source>
        <dbReference type="Proteomes" id="UP000276443"/>
    </source>
</evidence>
<proteinExistence type="predicted"/>
<keyword evidence="5 6" id="KW-0472">Membrane</keyword>
<evidence type="ECO:0000256" key="6">
    <source>
        <dbReference type="SAM" id="Phobius"/>
    </source>
</evidence>
<keyword evidence="2" id="KW-1003">Cell membrane</keyword>
<dbReference type="InterPro" id="IPR036259">
    <property type="entry name" value="MFS_trans_sf"/>
</dbReference>
<dbReference type="AlphaFoldDB" id="A0A3N5C7G6"/>
<name>A0A3N5C7G6_9BACI</name>
<feature type="transmembrane region" description="Helical" evidence="6">
    <location>
        <begin position="351"/>
        <end position="370"/>
    </location>
</feature>
<dbReference type="Proteomes" id="UP000276443">
    <property type="component" value="Unassembled WGS sequence"/>
</dbReference>
<evidence type="ECO:0000256" key="1">
    <source>
        <dbReference type="ARBA" id="ARBA00004651"/>
    </source>
</evidence>
<sequence>MKQIFLNKNFTFMWFSNFTSILNGRFKELVIPLIVLGLTQSPIITSLVLLSQQLGTILFSIPIGTWVEQRNKVRIATVCHFIYAICIFILSFLIFQGQYSSIYIALLLFIMGIVALISRTAFSAMIPNIAGRDRLLEAHTSLEAADAISTLIGPALGGFILAQTGSSFTLLVCGFLAIGSMIFIASVAHREEKQGGDNPSTNANGKVFIEQTKEGLIYLVSNLKQIVNIIVMSCLAFSTVYIVLSVIFHAEIHLGLSEELIGILLSFAGVGNIIGILIMKWFKEINWLYFLSILLLISSVGVLILTFSGNFILLCLGMMIFDGALSMAFIVQGAVHQGVTPDELLSRIRSAIYVVGAVCSTLGTFLAGTIPEFFSSQLALFIGALVLLIPGILLLKFRNISGKLSDIKPDDINKEEETTA</sequence>
<gene>
    <name evidence="7" type="ORF">EDC24_0285</name>
</gene>
<feature type="transmembrane region" description="Helical" evidence="6">
    <location>
        <begin position="376"/>
        <end position="395"/>
    </location>
</feature>
<keyword evidence="3 6" id="KW-0812">Transmembrane</keyword>
<keyword evidence="4 6" id="KW-1133">Transmembrane helix</keyword>
<evidence type="ECO:0000256" key="4">
    <source>
        <dbReference type="ARBA" id="ARBA00022989"/>
    </source>
</evidence>
<reference evidence="7 8" key="1">
    <citation type="submission" date="2018-11" db="EMBL/GenBank/DDBJ databases">
        <title>Genomic Encyclopedia of Type Strains, Phase IV (KMG-IV): sequencing the most valuable type-strain genomes for metagenomic binning, comparative biology and taxonomic classification.</title>
        <authorList>
            <person name="Goeker M."/>
        </authorList>
    </citation>
    <scope>NUCLEOTIDE SEQUENCE [LARGE SCALE GENOMIC DNA]</scope>
    <source>
        <strain evidence="7 8">DSM 18090</strain>
    </source>
</reference>
<feature type="transmembrane region" description="Helical" evidence="6">
    <location>
        <begin position="260"/>
        <end position="279"/>
    </location>
</feature>
<feature type="transmembrane region" description="Helical" evidence="6">
    <location>
        <begin position="75"/>
        <end position="95"/>
    </location>
</feature>
<dbReference type="GO" id="GO:0022857">
    <property type="term" value="F:transmembrane transporter activity"/>
    <property type="evidence" value="ECO:0007669"/>
    <property type="project" value="InterPro"/>
</dbReference>
<dbReference type="GO" id="GO:0005886">
    <property type="term" value="C:plasma membrane"/>
    <property type="evidence" value="ECO:0007669"/>
    <property type="project" value="UniProtKB-SubCell"/>
</dbReference>
<dbReference type="PANTHER" id="PTHR23513:SF6">
    <property type="entry name" value="MAJOR FACILITATOR SUPERFAMILY ASSOCIATED DOMAIN-CONTAINING PROTEIN"/>
    <property type="match status" value="1"/>
</dbReference>
<accession>A0A3N5C7G6</accession>
<comment type="subcellular location">
    <subcellularLocation>
        <location evidence="1">Cell membrane</location>
        <topology evidence="1">Multi-pass membrane protein</topology>
    </subcellularLocation>
</comment>